<dbReference type="PANTHER" id="PTHR12526">
    <property type="entry name" value="GLYCOSYLTRANSFERASE"/>
    <property type="match status" value="1"/>
</dbReference>
<evidence type="ECO:0000256" key="2">
    <source>
        <dbReference type="ARBA" id="ARBA00022679"/>
    </source>
</evidence>
<keyword evidence="2" id="KW-0808">Transferase</keyword>
<organism evidence="4 5">
    <name type="scientific">Candidatus Thermofonsia Clade 1 bacterium</name>
    <dbReference type="NCBI Taxonomy" id="2364210"/>
    <lineage>
        <taxon>Bacteria</taxon>
        <taxon>Bacillati</taxon>
        <taxon>Chloroflexota</taxon>
        <taxon>Candidatus Thermofontia</taxon>
        <taxon>Candidatus Thermofonsia Clade 1</taxon>
    </lineage>
</organism>
<keyword evidence="1" id="KW-0328">Glycosyltransferase</keyword>
<evidence type="ECO:0000259" key="3">
    <source>
        <dbReference type="Pfam" id="PF00534"/>
    </source>
</evidence>
<accession>A0A2M8PHN7</accession>
<evidence type="ECO:0000313" key="4">
    <source>
        <dbReference type="EMBL" id="PJF37058.1"/>
    </source>
</evidence>
<dbReference type="PANTHER" id="PTHR12526:SF510">
    <property type="entry name" value="D-INOSITOL 3-PHOSPHATE GLYCOSYLTRANSFERASE"/>
    <property type="match status" value="1"/>
</dbReference>
<dbReference type="Gene3D" id="3.40.50.2000">
    <property type="entry name" value="Glycogen Phosphorylase B"/>
    <property type="match status" value="2"/>
</dbReference>
<dbReference type="EMBL" id="PGTM01000016">
    <property type="protein sequence ID" value="PJF37058.1"/>
    <property type="molecule type" value="Genomic_DNA"/>
</dbReference>
<dbReference type="GO" id="GO:0016757">
    <property type="term" value="F:glycosyltransferase activity"/>
    <property type="evidence" value="ECO:0007669"/>
    <property type="project" value="UniProtKB-KW"/>
</dbReference>
<dbReference type="CDD" id="cd03801">
    <property type="entry name" value="GT4_PimA-like"/>
    <property type="match status" value="1"/>
</dbReference>
<gene>
    <name evidence="4" type="ORF">CUN49_02150</name>
</gene>
<proteinExistence type="predicted"/>
<name>A0A2M8PHN7_9CHLR</name>
<protein>
    <recommendedName>
        <fullName evidence="3">Glycosyl transferase family 1 domain-containing protein</fullName>
    </recommendedName>
</protein>
<reference evidence="4 5" key="1">
    <citation type="submission" date="2017-11" db="EMBL/GenBank/DDBJ databases">
        <title>Evolution of Phototrophy in the Chloroflexi Phylum Driven by Horizontal Gene Transfer.</title>
        <authorList>
            <person name="Ward L.M."/>
            <person name="Hemp J."/>
            <person name="Shih P.M."/>
            <person name="Mcglynn S.E."/>
            <person name="Fischer W."/>
        </authorList>
    </citation>
    <scope>NUCLEOTIDE SEQUENCE [LARGE SCALE GENOMIC DNA]</scope>
    <source>
        <strain evidence="4">JP3_13</strain>
    </source>
</reference>
<sequence>MAARRAEADAMRIGMVTQQADPSDSVLGFTVAWIEALAARLESLSLITLTAARCALPSNVQADHMAKGSGKVRMALRYWSILQRILPQVDVLFCHMVPRYAWLAAPLARWHNVPIVLWYVHRHLGIELRAALAVSRAIATADLSSFPLRSPKVRPLGHGIDTSRFKPDPRLPLDAPPLIVQVGRLSPIKHQATLIRASAKLTLPHQIALIGGVPGNHDAAYAQQLRQLAVDLGIAERVRFTGALSPAEVLSWYQRATIAVNLSPKGLFDKAALESMLCGVPTVVSNAAFDRLLAERAQQLRIGAPDDVDGLAQRLEALLRAEPAERQALGAALRAGASSAHSLDGLADRLVALFEEVSP</sequence>
<feature type="domain" description="Glycosyl transferase family 1" evidence="3">
    <location>
        <begin position="174"/>
        <end position="329"/>
    </location>
</feature>
<dbReference type="AlphaFoldDB" id="A0A2M8PHN7"/>
<evidence type="ECO:0000256" key="1">
    <source>
        <dbReference type="ARBA" id="ARBA00022676"/>
    </source>
</evidence>
<dbReference type="Proteomes" id="UP000229681">
    <property type="component" value="Unassembled WGS sequence"/>
</dbReference>
<comment type="caution">
    <text evidence="4">The sequence shown here is derived from an EMBL/GenBank/DDBJ whole genome shotgun (WGS) entry which is preliminary data.</text>
</comment>
<dbReference type="Pfam" id="PF00534">
    <property type="entry name" value="Glycos_transf_1"/>
    <property type="match status" value="1"/>
</dbReference>
<dbReference type="InterPro" id="IPR001296">
    <property type="entry name" value="Glyco_trans_1"/>
</dbReference>
<evidence type="ECO:0000313" key="5">
    <source>
        <dbReference type="Proteomes" id="UP000229681"/>
    </source>
</evidence>
<dbReference type="SUPFAM" id="SSF53756">
    <property type="entry name" value="UDP-Glycosyltransferase/glycogen phosphorylase"/>
    <property type="match status" value="1"/>
</dbReference>